<comment type="caution">
    <text evidence="5">The sequence shown here is derived from an EMBL/GenBank/DDBJ whole genome shotgun (WGS) entry which is preliminary data.</text>
</comment>
<dbReference type="PRINTS" id="PR00038">
    <property type="entry name" value="HTHLUXR"/>
</dbReference>
<dbReference type="PROSITE" id="PS00622">
    <property type="entry name" value="HTH_LUXR_1"/>
    <property type="match status" value="1"/>
</dbReference>
<dbReference type="PANTHER" id="PTHR44688">
    <property type="entry name" value="DNA-BINDING TRANSCRIPTIONAL ACTIVATOR DEVR_DOSR"/>
    <property type="match status" value="1"/>
</dbReference>
<dbReference type="InterPro" id="IPR016032">
    <property type="entry name" value="Sig_transdc_resp-reg_C-effctor"/>
</dbReference>
<keyword evidence="3" id="KW-0804">Transcription</keyword>
<dbReference type="SMART" id="SM00421">
    <property type="entry name" value="HTH_LUXR"/>
    <property type="match status" value="1"/>
</dbReference>
<gene>
    <name evidence="5" type="ORF">E1091_19100</name>
</gene>
<dbReference type="Proteomes" id="UP000295626">
    <property type="component" value="Unassembled WGS sequence"/>
</dbReference>
<reference evidence="5 6" key="1">
    <citation type="submission" date="2019-02" db="EMBL/GenBank/DDBJ databases">
        <title>Draft genome sequences of novel Actinobacteria.</title>
        <authorList>
            <person name="Sahin N."/>
            <person name="Ay H."/>
            <person name="Saygin H."/>
        </authorList>
    </citation>
    <scope>NUCLEOTIDE SEQUENCE [LARGE SCALE GENOMIC DNA]</scope>
    <source>
        <strain evidence="5 6">JCM 30529</strain>
    </source>
</reference>
<evidence type="ECO:0000256" key="2">
    <source>
        <dbReference type="ARBA" id="ARBA00023125"/>
    </source>
</evidence>
<keyword evidence="1" id="KW-0805">Transcription regulation</keyword>
<dbReference type="Pfam" id="PF00196">
    <property type="entry name" value="GerE"/>
    <property type="match status" value="1"/>
</dbReference>
<protein>
    <submittedName>
        <fullName evidence="5">Response regulator transcription factor</fullName>
    </submittedName>
</protein>
<proteinExistence type="predicted"/>
<sequence length="97" mass="10844">MGSADKFACCRWVGALSKTATLTDREMQVFTLLAKGEQNQVIADQLFITERTVRAHLANIMTKLDLSSRMQACLASYVFIHDRADTRTGPRHSRDGV</sequence>
<keyword evidence="6" id="KW-1185">Reference proteome</keyword>
<dbReference type="EMBL" id="SMKE01001070">
    <property type="protein sequence ID" value="TDB80978.1"/>
    <property type="molecule type" value="Genomic_DNA"/>
</dbReference>
<organism evidence="5 6">
    <name type="scientific">Micromonospora fluostatini</name>
    <dbReference type="NCBI Taxonomy" id="1629071"/>
    <lineage>
        <taxon>Bacteria</taxon>
        <taxon>Bacillati</taxon>
        <taxon>Actinomycetota</taxon>
        <taxon>Actinomycetes</taxon>
        <taxon>Micromonosporales</taxon>
        <taxon>Micromonosporaceae</taxon>
        <taxon>Micromonospora</taxon>
    </lineage>
</organism>
<evidence type="ECO:0000313" key="5">
    <source>
        <dbReference type="EMBL" id="TDB80978.1"/>
    </source>
</evidence>
<accession>A0ABY2DC08</accession>
<dbReference type="InterPro" id="IPR036388">
    <property type="entry name" value="WH-like_DNA-bd_sf"/>
</dbReference>
<dbReference type="SUPFAM" id="SSF46894">
    <property type="entry name" value="C-terminal effector domain of the bipartite response regulators"/>
    <property type="match status" value="1"/>
</dbReference>
<evidence type="ECO:0000256" key="3">
    <source>
        <dbReference type="ARBA" id="ARBA00023163"/>
    </source>
</evidence>
<dbReference type="PANTHER" id="PTHR44688:SF16">
    <property type="entry name" value="DNA-BINDING TRANSCRIPTIONAL ACTIVATOR DEVR_DOSR"/>
    <property type="match status" value="1"/>
</dbReference>
<evidence type="ECO:0000256" key="1">
    <source>
        <dbReference type="ARBA" id="ARBA00023015"/>
    </source>
</evidence>
<feature type="domain" description="HTH luxR-type" evidence="4">
    <location>
        <begin position="15"/>
        <end position="82"/>
    </location>
</feature>
<evidence type="ECO:0000259" key="4">
    <source>
        <dbReference type="PROSITE" id="PS50043"/>
    </source>
</evidence>
<dbReference type="InterPro" id="IPR000792">
    <property type="entry name" value="Tscrpt_reg_LuxR_C"/>
</dbReference>
<evidence type="ECO:0000313" key="6">
    <source>
        <dbReference type="Proteomes" id="UP000295626"/>
    </source>
</evidence>
<dbReference type="CDD" id="cd06170">
    <property type="entry name" value="LuxR_C_like"/>
    <property type="match status" value="1"/>
</dbReference>
<keyword evidence="2" id="KW-0238">DNA-binding</keyword>
<dbReference type="Gene3D" id="1.10.10.10">
    <property type="entry name" value="Winged helix-like DNA-binding domain superfamily/Winged helix DNA-binding domain"/>
    <property type="match status" value="1"/>
</dbReference>
<name>A0ABY2DC08_9ACTN</name>
<dbReference type="PROSITE" id="PS50043">
    <property type="entry name" value="HTH_LUXR_2"/>
    <property type="match status" value="1"/>
</dbReference>